<evidence type="ECO:0000256" key="1">
    <source>
        <dbReference type="ARBA" id="ARBA00004141"/>
    </source>
</evidence>
<evidence type="ECO:0000256" key="6">
    <source>
        <dbReference type="ARBA" id="ARBA00023136"/>
    </source>
</evidence>
<feature type="transmembrane region" description="Helical" evidence="11">
    <location>
        <begin position="334"/>
        <end position="355"/>
    </location>
</feature>
<feature type="transmembrane region" description="Helical" evidence="11">
    <location>
        <begin position="186"/>
        <end position="213"/>
    </location>
</feature>
<dbReference type="PANTHER" id="PTHR43427:SF6">
    <property type="entry name" value="CHLORIDE CHANNEL PROTEIN CLC-E"/>
    <property type="match status" value="1"/>
</dbReference>
<dbReference type="EMBL" id="SHKO01000004">
    <property type="protein sequence ID" value="RZT92114.1"/>
    <property type="molecule type" value="Genomic_DNA"/>
</dbReference>
<dbReference type="PROSITE" id="PS51371">
    <property type="entry name" value="CBS"/>
    <property type="match status" value="1"/>
</dbReference>
<evidence type="ECO:0000256" key="10">
    <source>
        <dbReference type="PROSITE-ProRule" id="PRU00703"/>
    </source>
</evidence>
<dbReference type="NCBIfam" id="NF002505">
    <property type="entry name" value="PRK01862.1"/>
    <property type="match status" value="1"/>
</dbReference>
<evidence type="ECO:0000256" key="3">
    <source>
        <dbReference type="ARBA" id="ARBA00022692"/>
    </source>
</evidence>
<dbReference type="PRINTS" id="PR00762">
    <property type="entry name" value="CLCHANNEL"/>
</dbReference>
<keyword evidence="10" id="KW-0129">CBS domain</keyword>
<feature type="transmembrane region" description="Helical" evidence="11">
    <location>
        <begin position="220"/>
        <end position="242"/>
    </location>
</feature>
<accession>A0A4Q7V8B0</accession>
<evidence type="ECO:0000256" key="9">
    <source>
        <dbReference type="ARBA" id="ARBA00023303"/>
    </source>
</evidence>
<dbReference type="PANTHER" id="PTHR43427">
    <property type="entry name" value="CHLORIDE CHANNEL PROTEIN CLC-E"/>
    <property type="match status" value="1"/>
</dbReference>
<evidence type="ECO:0000259" key="12">
    <source>
        <dbReference type="PROSITE" id="PS51371"/>
    </source>
</evidence>
<feature type="transmembrane region" description="Helical" evidence="11">
    <location>
        <begin position="97"/>
        <end position="113"/>
    </location>
</feature>
<keyword evidence="9" id="KW-0407">Ion channel</keyword>
<keyword evidence="7" id="KW-0869">Chloride channel</keyword>
<evidence type="ECO:0000256" key="2">
    <source>
        <dbReference type="ARBA" id="ARBA00022448"/>
    </source>
</evidence>
<feature type="transmembrane region" description="Helical" evidence="11">
    <location>
        <begin position="295"/>
        <end position="314"/>
    </location>
</feature>
<gene>
    <name evidence="13" type="ORF">EV681_4022</name>
</gene>
<protein>
    <submittedName>
        <fullName evidence="13">CIC family chloride channel protein</fullName>
    </submittedName>
</protein>
<evidence type="ECO:0000256" key="7">
    <source>
        <dbReference type="ARBA" id="ARBA00023173"/>
    </source>
</evidence>
<evidence type="ECO:0000313" key="13">
    <source>
        <dbReference type="EMBL" id="RZT92114.1"/>
    </source>
</evidence>
<feature type="transmembrane region" description="Helical" evidence="11">
    <location>
        <begin position="393"/>
        <end position="419"/>
    </location>
</feature>
<keyword evidence="3 11" id="KW-0812">Transmembrane</keyword>
<keyword evidence="14" id="KW-1185">Reference proteome</keyword>
<evidence type="ECO:0000256" key="5">
    <source>
        <dbReference type="ARBA" id="ARBA00023065"/>
    </source>
</evidence>
<evidence type="ECO:0000256" key="11">
    <source>
        <dbReference type="SAM" id="Phobius"/>
    </source>
</evidence>
<feature type="transmembrane region" description="Helical" evidence="11">
    <location>
        <begin position="362"/>
        <end position="381"/>
    </location>
</feature>
<name>A0A4Q7V8B0_9BURK</name>
<keyword evidence="8" id="KW-0868">Chloride</keyword>
<organism evidence="13 14">
    <name type="scientific">Advenella incenata</name>
    <dbReference type="NCBI Taxonomy" id="267800"/>
    <lineage>
        <taxon>Bacteria</taxon>
        <taxon>Pseudomonadati</taxon>
        <taxon>Pseudomonadota</taxon>
        <taxon>Betaproteobacteria</taxon>
        <taxon>Burkholderiales</taxon>
        <taxon>Alcaligenaceae</taxon>
    </lineage>
</organism>
<keyword evidence="4 11" id="KW-1133">Transmembrane helix</keyword>
<comment type="caution">
    <text evidence="13">The sequence shown here is derived from an EMBL/GenBank/DDBJ whole genome shotgun (WGS) entry which is preliminary data.</text>
</comment>
<feature type="transmembrane region" description="Helical" evidence="11">
    <location>
        <begin position="48"/>
        <end position="70"/>
    </location>
</feature>
<feature type="domain" description="CBS" evidence="12">
    <location>
        <begin position="476"/>
        <end position="534"/>
    </location>
</feature>
<dbReference type="SUPFAM" id="SSF81340">
    <property type="entry name" value="Clc chloride channel"/>
    <property type="match status" value="1"/>
</dbReference>
<dbReference type="OrthoDB" id="9767361at2"/>
<evidence type="ECO:0000313" key="14">
    <source>
        <dbReference type="Proteomes" id="UP000293398"/>
    </source>
</evidence>
<dbReference type="GO" id="GO:0034707">
    <property type="term" value="C:chloride channel complex"/>
    <property type="evidence" value="ECO:0007669"/>
    <property type="project" value="UniProtKB-KW"/>
</dbReference>
<evidence type="ECO:0000256" key="8">
    <source>
        <dbReference type="ARBA" id="ARBA00023214"/>
    </source>
</evidence>
<dbReference type="InterPro" id="IPR014743">
    <property type="entry name" value="Cl-channel_core"/>
</dbReference>
<dbReference type="Pfam" id="PF00654">
    <property type="entry name" value="Voltage_CLC"/>
    <property type="match status" value="1"/>
</dbReference>
<dbReference type="Proteomes" id="UP000293398">
    <property type="component" value="Unassembled WGS sequence"/>
</dbReference>
<dbReference type="Pfam" id="PF00571">
    <property type="entry name" value="CBS"/>
    <property type="match status" value="1"/>
</dbReference>
<dbReference type="Gene3D" id="3.10.580.10">
    <property type="entry name" value="CBS-domain"/>
    <property type="match status" value="1"/>
</dbReference>
<keyword evidence="6 11" id="KW-0472">Membrane</keyword>
<proteinExistence type="predicted"/>
<dbReference type="CDD" id="cd02205">
    <property type="entry name" value="CBS_pair_SF"/>
    <property type="match status" value="1"/>
</dbReference>
<dbReference type="InterPro" id="IPR001807">
    <property type="entry name" value="ClC"/>
</dbReference>
<dbReference type="InterPro" id="IPR046342">
    <property type="entry name" value="CBS_dom_sf"/>
</dbReference>
<feature type="transmembrane region" description="Helical" evidence="11">
    <location>
        <begin position="431"/>
        <end position="453"/>
    </location>
</feature>
<feature type="transmembrane region" description="Helical" evidence="11">
    <location>
        <begin position="262"/>
        <end position="283"/>
    </location>
</feature>
<sequence>MGHFLRFAGICLARRPLFLRDQSMAMFSPFEARNKLTQFAWLTNRPAFFVWAIVVGVAAAGMTILFHMAIHWGQLLTGSVPGEIETVVSRWTDTERILFPVVGGLIAGTLLWLSSKVRKDMNADYMEAVALSDGRLSLRQGALRVLSSLSTVVSGGSIGREGAMVHLGAMVASAIGRFLAFNANDIRLLVACGAAAGVSAAYNAPLAAALFVAEIVLGTLSVTTLGPLIISAGVANITMQLTGYYRVTYDVKPISLSIDASLLLLCALAIVAGLLAPLFLRFLDAIRQLFRKTRLPLPFSLALGGALLGGILILQPAASGNGYGPIEDMLTLSWTMPAVLLMLAYKVLATGATVGSGATGGVFTPMLMVGASVGMLFYQVISFVIPELAAQPALYILIGMGAFLAAGTHAPLMAILMIFEMTHRIDLVLPLMFACVIANVVSSLFSTPAMYGVTLSREQAARLRRQISSMTLKGLVIEAQTVLRQDQTLEQAVAMFQDHPVRYIYVVDENDHYQGVLSNQEVTRWLLSQSLMTTPISELMVQPHFIPVLHPDMTLGEGLELFLTFMGERLPVLLSKDEPILLGVVRKSAILEQLEEQRALSERHQPPHIDFRISGDK</sequence>
<keyword evidence="2" id="KW-0813">Transport</keyword>
<dbReference type="AlphaFoldDB" id="A0A4Q7V8B0"/>
<comment type="subcellular location">
    <subcellularLocation>
        <location evidence="1">Membrane</location>
        <topology evidence="1">Multi-pass membrane protein</topology>
    </subcellularLocation>
</comment>
<dbReference type="GO" id="GO:0005254">
    <property type="term" value="F:chloride channel activity"/>
    <property type="evidence" value="ECO:0007669"/>
    <property type="project" value="UniProtKB-KW"/>
</dbReference>
<evidence type="ECO:0000256" key="4">
    <source>
        <dbReference type="ARBA" id="ARBA00022989"/>
    </source>
</evidence>
<keyword evidence="5" id="KW-0406">Ion transport</keyword>
<dbReference type="Gene3D" id="1.10.3080.10">
    <property type="entry name" value="Clc chloride channel"/>
    <property type="match status" value="1"/>
</dbReference>
<reference evidence="13 14" key="1">
    <citation type="submission" date="2019-02" db="EMBL/GenBank/DDBJ databases">
        <title>Genomic Encyclopedia of Type Strains, Phase IV (KMG-IV): sequencing the most valuable type-strain genomes for metagenomic binning, comparative biology and taxonomic classification.</title>
        <authorList>
            <person name="Goeker M."/>
        </authorList>
    </citation>
    <scope>NUCLEOTIDE SEQUENCE [LARGE SCALE GENOMIC DNA]</scope>
    <source>
        <strain evidence="13 14">DSM 23814</strain>
    </source>
</reference>
<dbReference type="SUPFAM" id="SSF54631">
    <property type="entry name" value="CBS-domain pair"/>
    <property type="match status" value="1"/>
</dbReference>
<dbReference type="InterPro" id="IPR050368">
    <property type="entry name" value="ClC-type_chloride_channel"/>
</dbReference>
<dbReference type="CDD" id="cd00400">
    <property type="entry name" value="Voltage_gated_ClC"/>
    <property type="match status" value="1"/>
</dbReference>
<dbReference type="InterPro" id="IPR000644">
    <property type="entry name" value="CBS_dom"/>
</dbReference>